<comment type="caution">
    <text evidence="1">The sequence shown here is derived from an EMBL/GenBank/DDBJ whole genome shotgun (WGS) entry which is preliminary data.</text>
</comment>
<dbReference type="EMBL" id="BMJD01000008">
    <property type="protein sequence ID" value="GGB38687.1"/>
    <property type="molecule type" value="Genomic_DNA"/>
</dbReference>
<evidence type="ECO:0000313" key="2">
    <source>
        <dbReference type="Proteomes" id="UP000621492"/>
    </source>
</evidence>
<dbReference type="InterPro" id="IPR046318">
    <property type="entry name" value="DUF5344"/>
</dbReference>
<evidence type="ECO:0008006" key="3">
    <source>
        <dbReference type="Google" id="ProtNLM"/>
    </source>
</evidence>
<sequence length="94" mass="10638">MPEINVQPEKVKPVLTSLKANTEELETTNPNPDFPTSVLDFLEKMKNIEEKYYQALNDYKAALIKVEKNVDEAVQAYVDTDENIANQTGPQPVK</sequence>
<proteinExistence type="predicted"/>
<reference evidence="1" key="2">
    <citation type="submission" date="2020-09" db="EMBL/GenBank/DDBJ databases">
        <authorList>
            <person name="Sun Q."/>
            <person name="Zhou Y."/>
        </authorList>
    </citation>
    <scope>NUCLEOTIDE SEQUENCE</scope>
    <source>
        <strain evidence="1">CGMCC 1.15454</strain>
    </source>
</reference>
<evidence type="ECO:0000313" key="1">
    <source>
        <dbReference type="EMBL" id="GGB38687.1"/>
    </source>
</evidence>
<dbReference type="RefSeq" id="WP_088051540.1">
    <property type="nucleotide sequence ID" value="NZ_BMJD01000008.1"/>
</dbReference>
<name>A0A9W5TXG6_9BACI</name>
<dbReference type="Proteomes" id="UP000621492">
    <property type="component" value="Unassembled WGS sequence"/>
</dbReference>
<accession>A0A9W5TXG6</accession>
<organism evidence="1 2">
    <name type="scientific">Lentibacillus populi</name>
    <dbReference type="NCBI Taxonomy" id="1827502"/>
    <lineage>
        <taxon>Bacteria</taxon>
        <taxon>Bacillati</taxon>
        <taxon>Bacillota</taxon>
        <taxon>Bacilli</taxon>
        <taxon>Bacillales</taxon>
        <taxon>Bacillaceae</taxon>
        <taxon>Lentibacillus</taxon>
    </lineage>
</organism>
<dbReference type="AlphaFoldDB" id="A0A9W5TXG6"/>
<gene>
    <name evidence="1" type="ORF">GCM10011409_15240</name>
</gene>
<keyword evidence="2" id="KW-1185">Reference proteome</keyword>
<protein>
    <recommendedName>
        <fullName evidence="3">YwqI/YxiC family protein</fullName>
    </recommendedName>
</protein>
<dbReference type="Pfam" id="PF17279">
    <property type="entry name" value="DUF5344"/>
    <property type="match status" value="1"/>
</dbReference>
<reference evidence="1" key="1">
    <citation type="journal article" date="2014" name="Int. J. Syst. Evol. Microbiol.">
        <title>Complete genome sequence of Corynebacterium casei LMG S-19264T (=DSM 44701T), isolated from a smear-ripened cheese.</title>
        <authorList>
            <consortium name="US DOE Joint Genome Institute (JGI-PGF)"/>
            <person name="Walter F."/>
            <person name="Albersmeier A."/>
            <person name="Kalinowski J."/>
            <person name="Ruckert C."/>
        </authorList>
    </citation>
    <scope>NUCLEOTIDE SEQUENCE</scope>
    <source>
        <strain evidence="1">CGMCC 1.15454</strain>
    </source>
</reference>